<sequence>MHKIYSGIIKIFNRKIKLKNTSELANSIGFMPQQISLVPELTIKETFEYFANLHSMKQKEFKRQMLMISDLLQLLSLNEFIGNLSGGEQRRVSLAVTIIHNPKLLILDEPTVGLDFELRDKIWNYFREQTKSNDLTVLISTHCMNEIAKCHRCGFMKNGKLIIEEEPKNIL</sequence>
<dbReference type="OrthoDB" id="10255969at2759"/>
<comment type="caution">
    <text evidence="2">The sequence shown here is derived from an EMBL/GenBank/DDBJ whole genome shotgun (WGS) entry which is preliminary data.</text>
</comment>
<organism evidence="2 3">
    <name type="scientific">Polypedilum vanderplanki</name>
    <name type="common">Sleeping chironomid midge</name>
    <dbReference type="NCBI Taxonomy" id="319348"/>
    <lineage>
        <taxon>Eukaryota</taxon>
        <taxon>Metazoa</taxon>
        <taxon>Ecdysozoa</taxon>
        <taxon>Arthropoda</taxon>
        <taxon>Hexapoda</taxon>
        <taxon>Insecta</taxon>
        <taxon>Pterygota</taxon>
        <taxon>Neoptera</taxon>
        <taxon>Endopterygota</taxon>
        <taxon>Diptera</taxon>
        <taxon>Nematocera</taxon>
        <taxon>Chironomoidea</taxon>
        <taxon>Chironomidae</taxon>
        <taxon>Chironominae</taxon>
        <taxon>Polypedilum</taxon>
        <taxon>Polypedilum</taxon>
    </lineage>
</organism>
<dbReference type="PANTHER" id="PTHR43038:SF3">
    <property type="entry name" value="ABC TRANSPORTER G FAMILY MEMBER 20 ISOFORM X1"/>
    <property type="match status" value="1"/>
</dbReference>
<name>A0A9J6BWZ8_POLVA</name>
<dbReference type="Proteomes" id="UP001107558">
    <property type="component" value="Chromosome 2"/>
</dbReference>
<evidence type="ECO:0000259" key="1">
    <source>
        <dbReference type="Pfam" id="PF00005"/>
    </source>
</evidence>
<dbReference type="PANTHER" id="PTHR43038">
    <property type="entry name" value="ATP-BINDING CASSETTE, SUB-FAMILY H, MEMBER 1"/>
    <property type="match status" value="1"/>
</dbReference>
<dbReference type="AlphaFoldDB" id="A0A9J6BWZ8"/>
<reference evidence="2" key="1">
    <citation type="submission" date="2021-03" db="EMBL/GenBank/DDBJ databases">
        <title>Chromosome level genome of the anhydrobiotic midge Polypedilum vanderplanki.</title>
        <authorList>
            <person name="Yoshida Y."/>
            <person name="Kikawada T."/>
            <person name="Gusev O."/>
        </authorList>
    </citation>
    <scope>NUCLEOTIDE SEQUENCE</scope>
    <source>
        <strain evidence="2">NIAS01</strain>
        <tissue evidence="2">Whole body or cell culture</tissue>
    </source>
</reference>
<dbReference type="InterPro" id="IPR003439">
    <property type="entry name" value="ABC_transporter-like_ATP-bd"/>
</dbReference>
<gene>
    <name evidence="2" type="ORF">PVAND_004204</name>
</gene>
<dbReference type="GO" id="GO:0016887">
    <property type="term" value="F:ATP hydrolysis activity"/>
    <property type="evidence" value="ECO:0007669"/>
    <property type="project" value="InterPro"/>
</dbReference>
<feature type="domain" description="ABC transporter" evidence="1">
    <location>
        <begin position="5"/>
        <end position="111"/>
    </location>
</feature>
<proteinExistence type="predicted"/>
<dbReference type="Gene3D" id="3.40.50.300">
    <property type="entry name" value="P-loop containing nucleotide triphosphate hydrolases"/>
    <property type="match status" value="1"/>
</dbReference>
<evidence type="ECO:0000313" key="2">
    <source>
        <dbReference type="EMBL" id="KAG5674224.1"/>
    </source>
</evidence>
<dbReference type="SUPFAM" id="SSF52540">
    <property type="entry name" value="P-loop containing nucleoside triphosphate hydrolases"/>
    <property type="match status" value="1"/>
</dbReference>
<accession>A0A9J6BWZ8</accession>
<keyword evidence="3" id="KW-1185">Reference proteome</keyword>
<protein>
    <recommendedName>
        <fullName evidence="1">ABC transporter domain-containing protein</fullName>
    </recommendedName>
</protein>
<dbReference type="InterPro" id="IPR027417">
    <property type="entry name" value="P-loop_NTPase"/>
</dbReference>
<dbReference type="GO" id="GO:0005524">
    <property type="term" value="F:ATP binding"/>
    <property type="evidence" value="ECO:0007669"/>
    <property type="project" value="InterPro"/>
</dbReference>
<evidence type="ECO:0000313" key="3">
    <source>
        <dbReference type="Proteomes" id="UP001107558"/>
    </source>
</evidence>
<dbReference type="Pfam" id="PF00005">
    <property type="entry name" value="ABC_tran"/>
    <property type="match status" value="1"/>
</dbReference>
<dbReference type="EMBL" id="JADBJN010000002">
    <property type="protein sequence ID" value="KAG5674224.1"/>
    <property type="molecule type" value="Genomic_DNA"/>
</dbReference>